<dbReference type="HOGENOM" id="CLU_152849_0_0_1"/>
<protein>
    <submittedName>
        <fullName evidence="2">Uncharacterized protein</fullName>
    </submittedName>
</protein>
<dbReference type="Gramene" id="ONIVA03G31060.1">
    <property type="protein sequence ID" value="ONIVA03G31060.1"/>
    <property type="gene ID" value="ONIVA03G31060"/>
</dbReference>
<evidence type="ECO:0000313" key="3">
    <source>
        <dbReference type="Proteomes" id="UP000006591"/>
    </source>
</evidence>
<feature type="region of interest" description="Disordered" evidence="1">
    <location>
        <begin position="75"/>
        <end position="143"/>
    </location>
</feature>
<dbReference type="OMA" id="CDLMATM"/>
<organism evidence="2">
    <name type="scientific">Oryza nivara</name>
    <name type="common">Indian wild rice</name>
    <name type="synonym">Oryza sativa f. spontanea</name>
    <dbReference type="NCBI Taxonomy" id="4536"/>
    <lineage>
        <taxon>Eukaryota</taxon>
        <taxon>Viridiplantae</taxon>
        <taxon>Streptophyta</taxon>
        <taxon>Embryophyta</taxon>
        <taxon>Tracheophyta</taxon>
        <taxon>Spermatophyta</taxon>
        <taxon>Magnoliopsida</taxon>
        <taxon>Liliopsida</taxon>
        <taxon>Poales</taxon>
        <taxon>Poaceae</taxon>
        <taxon>BOP clade</taxon>
        <taxon>Oryzoideae</taxon>
        <taxon>Oryzeae</taxon>
        <taxon>Oryzinae</taxon>
        <taxon>Oryza</taxon>
    </lineage>
</organism>
<sequence>MEQQLAELMKAMTAIQTQNTSLQSSMSSLVEIKPIVVDLTGWKPSVDKAVGDLREEMGALRNQVQQLARNPVFSVKPEDLPPLLPTSAGTRQEEMKVEGEPTTVGDAGAGPSGHRESTLFQGKAVGEVPSPLSLPGKGVSGKR</sequence>
<reference evidence="2" key="1">
    <citation type="submission" date="2015-04" db="UniProtKB">
        <authorList>
            <consortium name="EnsemblPlants"/>
        </authorList>
    </citation>
    <scope>IDENTIFICATION</scope>
    <source>
        <strain evidence="2">SL10</strain>
    </source>
</reference>
<accession>A0A0E0GRX6</accession>
<name>A0A0E0GRX6_ORYNI</name>
<evidence type="ECO:0000256" key="1">
    <source>
        <dbReference type="SAM" id="MobiDB-lite"/>
    </source>
</evidence>
<dbReference type="EnsemblPlants" id="ONIVA03G31060.1">
    <property type="protein sequence ID" value="ONIVA03G31060.1"/>
    <property type="gene ID" value="ONIVA03G31060"/>
</dbReference>
<dbReference type="Proteomes" id="UP000006591">
    <property type="component" value="Chromosome 3"/>
</dbReference>
<proteinExistence type="predicted"/>
<dbReference type="AlphaFoldDB" id="A0A0E0GRX6"/>
<evidence type="ECO:0000313" key="2">
    <source>
        <dbReference type="EnsemblPlants" id="ONIVA03G31060.1"/>
    </source>
</evidence>
<keyword evidence="3" id="KW-1185">Reference proteome</keyword>
<reference evidence="2" key="2">
    <citation type="submission" date="2018-04" db="EMBL/GenBank/DDBJ databases">
        <title>OnivRS2 (Oryza nivara Reference Sequence Version 2).</title>
        <authorList>
            <person name="Zhang J."/>
            <person name="Kudrna D."/>
            <person name="Lee S."/>
            <person name="Talag J."/>
            <person name="Rajasekar S."/>
            <person name="Welchert J."/>
            <person name="Hsing Y.-I."/>
            <person name="Wing R.A."/>
        </authorList>
    </citation>
    <scope>NUCLEOTIDE SEQUENCE [LARGE SCALE GENOMIC DNA]</scope>
    <source>
        <strain evidence="2">SL10</strain>
    </source>
</reference>